<comment type="caution">
    <text evidence="2">The sequence shown here is derived from an EMBL/GenBank/DDBJ whole genome shotgun (WGS) entry which is preliminary data.</text>
</comment>
<reference evidence="2" key="1">
    <citation type="submission" date="2023-01" db="EMBL/GenBank/DDBJ databases">
        <authorList>
            <person name="Van Ghelder C."/>
            <person name="Rancurel C."/>
        </authorList>
    </citation>
    <scope>NUCLEOTIDE SEQUENCE</scope>
    <source>
        <strain evidence="2">CNCM I-4278</strain>
    </source>
</reference>
<name>A0A9W4UQR4_9PLEO</name>
<proteinExistence type="predicted"/>
<accession>A0A9W4UQR4</accession>
<evidence type="ECO:0000256" key="1">
    <source>
        <dbReference type="SAM" id="MobiDB-lite"/>
    </source>
</evidence>
<feature type="region of interest" description="Disordered" evidence="1">
    <location>
        <begin position="39"/>
        <end position="59"/>
    </location>
</feature>
<gene>
    <name evidence="2" type="ORF">PDIGIT_LOCUS14452</name>
</gene>
<keyword evidence="3" id="KW-1185">Reference proteome</keyword>
<evidence type="ECO:0000313" key="2">
    <source>
        <dbReference type="EMBL" id="CAI6341258.1"/>
    </source>
</evidence>
<feature type="compositionally biased region" description="Low complexity" evidence="1">
    <location>
        <begin position="40"/>
        <end position="59"/>
    </location>
</feature>
<dbReference type="EMBL" id="CAOQHR010000011">
    <property type="protein sequence ID" value="CAI6341258.1"/>
    <property type="molecule type" value="Genomic_DNA"/>
</dbReference>
<sequence length="59" mass="6508">MRTTRVYRDIHIHSSGITIPSLLDITSVLQLSIDIHQACSSSEQTSTPHQPTTSRTTTS</sequence>
<dbReference type="Proteomes" id="UP001152607">
    <property type="component" value="Unassembled WGS sequence"/>
</dbReference>
<dbReference type="AlphaFoldDB" id="A0A9W4UQR4"/>
<protein>
    <submittedName>
        <fullName evidence="2">Uncharacterized protein</fullName>
    </submittedName>
</protein>
<organism evidence="2 3">
    <name type="scientific">Periconia digitata</name>
    <dbReference type="NCBI Taxonomy" id="1303443"/>
    <lineage>
        <taxon>Eukaryota</taxon>
        <taxon>Fungi</taxon>
        <taxon>Dikarya</taxon>
        <taxon>Ascomycota</taxon>
        <taxon>Pezizomycotina</taxon>
        <taxon>Dothideomycetes</taxon>
        <taxon>Pleosporomycetidae</taxon>
        <taxon>Pleosporales</taxon>
        <taxon>Massarineae</taxon>
        <taxon>Periconiaceae</taxon>
        <taxon>Periconia</taxon>
    </lineage>
</organism>
<evidence type="ECO:0000313" key="3">
    <source>
        <dbReference type="Proteomes" id="UP001152607"/>
    </source>
</evidence>